<keyword evidence="1 3" id="KW-0032">Aminotransferase</keyword>
<dbReference type="GO" id="GO:0008483">
    <property type="term" value="F:transaminase activity"/>
    <property type="evidence" value="ECO:0007669"/>
    <property type="project" value="UniProtKB-KW"/>
</dbReference>
<evidence type="ECO:0000313" key="3">
    <source>
        <dbReference type="EMBL" id="MDN4609738.1"/>
    </source>
</evidence>
<keyword evidence="4" id="KW-1185">Reference proteome</keyword>
<gene>
    <name evidence="3" type="ORF">P5G52_02540</name>
</gene>
<dbReference type="InterPro" id="IPR004838">
    <property type="entry name" value="NHTrfase_class1_PyrdxlP-BS"/>
</dbReference>
<dbReference type="RefSeq" id="WP_301224414.1">
    <property type="nucleotide sequence ID" value="NZ_JAROCG010000001.1"/>
</dbReference>
<dbReference type="InterPro" id="IPR015421">
    <property type="entry name" value="PyrdxlP-dep_Trfase_major"/>
</dbReference>
<dbReference type="Gene3D" id="3.40.640.10">
    <property type="entry name" value="Type I PLP-dependent aspartate aminotransferase-like (Major domain)"/>
    <property type="match status" value="1"/>
</dbReference>
<comment type="cofactor">
    <cofactor evidence="1">
        <name>pyridoxal 5'-phosphate</name>
        <dbReference type="ChEBI" id="CHEBI:597326"/>
    </cofactor>
</comment>
<feature type="domain" description="Aminotransferase class I/classII large" evidence="2">
    <location>
        <begin position="48"/>
        <end position="355"/>
    </location>
</feature>
<dbReference type="EC" id="2.6.1.-" evidence="1"/>
<accession>A0ABT8JX51</accession>
<comment type="similarity">
    <text evidence="1">Belongs to the class-I pyridoxal-phosphate-dependent aminotransferase family.</text>
</comment>
<keyword evidence="1" id="KW-0808">Transferase</keyword>
<dbReference type="SUPFAM" id="SSF53383">
    <property type="entry name" value="PLP-dependent transferases"/>
    <property type="match status" value="1"/>
</dbReference>
<dbReference type="InterPro" id="IPR015424">
    <property type="entry name" value="PyrdxlP-dep_Trfase"/>
</dbReference>
<dbReference type="PROSITE" id="PS00105">
    <property type="entry name" value="AA_TRANSFER_CLASS_1"/>
    <property type="match status" value="1"/>
</dbReference>
<dbReference type="Pfam" id="PF00155">
    <property type="entry name" value="Aminotran_1_2"/>
    <property type="match status" value="1"/>
</dbReference>
<reference evidence="3" key="1">
    <citation type="submission" date="2023-06" db="EMBL/GenBank/DDBJ databases">
        <title>MT1 and MT2 Draft Genomes of Novel Species.</title>
        <authorList>
            <person name="Venkateswaran K."/>
        </authorList>
    </citation>
    <scope>NUCLEOTIDE SEQUENCE</scope>
    <source>
        <strain evidence="3">IIF3SC-B10</strain>
    </source>
</reference>
<dbReference type="InterPro" id="IPR004839">
    <property type="entry name" value="Aminotransferase_I/II_large"/>
</dbReference>
<evidence type="ECO:0000259" key="2">
    <source>
        <dbReference type="Pfam" id="PF00155"/>
    </source>
</evidence>
<dbReference type="PANTHER" id="PTHR43510">
    <property type="entry name" value="AMINOTRANSFERASE FUNCTION, HYPOTHETICAL (EUROFUNG)"/>
    <property type="match status" value="1"/>
</dbReference>
<dbReference type="EMBL" id="JAROCG010000001">
    <property type="protein sequence ID" value="MDN4609738.1"/>
    <property type="molecule type" value="Genomic_DNA"/>
</dbReference>
<dbReference type="Gene3D" id="3.90.1150.10">
    <property type="entry name" value="Aspartate Aminotransferase, domain 1"/>
    <property type="match status" value="1"/>
</dbReference>
<dbReference type="CDD" id="cd00609">
    <property type="entry name" value="AAT_like"/>
    <property type="match status" value="1"/>
</dbReference>
<organism evidence="3 4">
    <name type="scientific">Arthrobacter burdickii</name>
    <dbReference type="NCBI Taxonomy" id="3035920"/>
    <lineage>
        <taxon>Bacteria</taxon>
        <taxon>Bacillati</taxon>
        <taxon>Actinomycetota</taxon>
        <taxon>Actinomycetes</taxon>
        <taxon>Micrococcales</taxon>
        <taxon>Micrococcaceae</taxon>
        <taxon>Arthrobacter</taxon>
    </lineage>
</organism>
<dbReference type="PANTHER" id="PTHR43510:SF1">
    <property type="entry name" value="AMINOTRANSFERASE FUNCTION, HYPOTHETICAL (EUROFUNG)"/>
    <property type="match status" value="1"/>
</dbReference>
<dbReference type="NCBIfam" id="NF005593">
    <property type="entry name" value="PRK07324.1"/>
    <property type="match status" value="1"/>
</dbReference>
<evidence type="ECO:0000313" key="4">
    <source>
        <dbReference type="Proteomes" id="UP001174209"/>
    </source>
</evidence>
<sequence length="379" mass="40668">MRIEEFGVELWMNAHETHCAYNLAETCVRSLSVDEVLAFSGRREEVLAELTGLRLTYGAIEGTARLRSLIAGLYEHQSADNVVVTHGAIGANSLVHRALVDPGDRVVSVLPTYQQHQSIPESLGADVVTTTLREEHGWQLDLAELERLATPGTKLIALTNPNNPTGALLDADTLQRVVDIARSAGAWILADEVYRGTDQEGDGSTPSIADLYEKGIAVGSMSKPFSLAGLRLGWIVAPEDVLLGVGIHRDYDTISVSQVDDLLASVALESKEQILERARTITRRNLGVLDAWVASRADVGYVRPASGTTALLRFASDVPSYAFCEGLLKDTGVLLTPGAAFGIEGTARIGYADDTDTLRSGLALLGQYLDRLGGSTGRD</sequence>
<dbReference type="Proteomes" id="UP001174209">
    <property type="component" value="Unassembled WGS sequence"/>
</dbReference>
<proteinExistence type="inferred from homology"/>
<name>A0ABT8JX51_9MICC</name>
<dbReference type="InterPro" id="IPR015422">
    <property type="entry name" value="PyrdxlP-dep_Trfase_small"/>
</dbReference>
<protein>
    <recommendedName>
        <fullName evidence="1">Aminotransferase</fullName>
        <ecNumber evidence="1">2.6.1.-</ecNumber>
    </recommendedName>
</protein>
<evidence type="ECO:0000256" key="1">
    <source>
        <dbReference type="RuleBase" id="RU000481"/>
    </source>
</evidence>
<comment type="caution">
    <text evidence="3">The sequence shown here is derived from an EMBL/GenBank/DDBJ whole genome shotgun (WGS) entry which is preliminary data.</text>
</comment>